<name>A0A507DVD3_9FUNG</name>
<evidence type="ECO:0000313" key="1">
    <source>
        <dbReference type="EMBL" id="TPX55704.1"/>
    </source>
</evidence>
<dbReference type="SUPFAM" id="SSF69118">
    <property type="entry name" value="AhpD-like"/>
    <property type="match status" value="1"/>
</dbReference>
<dbReference type="Proteomes" id="UP000320333">
    <property type="component" value="Unassembled WGS sequence"/>
</dbReference>
<sequence>MSLYDQLEPHVQELSQNPPPELVACERLIGNPFHVQALWPTNMHTYLLLARSFLSAPLCDLGLSNISVDFRRHIMALTSLVAECPSCALGIVSMKSQGTANLRLVDQVSSSESGKSSPFKEGEKYALNAIVSATKLPARRGERARVNLVKYYGETGLQKIALICGYLGFTNTIGELLCLPVDMQALSRATSTSLAGTGFTVAETRVKDLASAAPRKGSIANVVQVFAKTEQLLRGFPFSNAQLNTWMQTRFGFVPRYMLKMQTGGAKRSLCRVWSMGFFMDDPEGQQPNIPFPDKIVLGILFFRSTQNSYLLTHFTHLAHAQSVSVQTVQNALAVSKQNVVEVIKDKIAFEQLSQLLACKIAIRDCEHYRLSSRLLEAAEGNVSRVMELVNLMGIYALMQRYTAVFDDASGLEQECEAAVETDVGKALGLANLTPYTANSEAAAQLNSGSPSAAAIWGGGVTF</sequence>
<dbReference type="OrthoDB" id="2126196at2759"/>
<proteinExistence type="predicted"/>
<comment type="caution">
    <text evidence="1">The sequence shown here is derived from an EMBL/GenBank/DDBJ whole genome shotgun (WGS) entry which is preliminary data.</text>
</comment>
<dbReference type="InterPro" id="IPR029032">
    <property type="entry name" value="AhpD-like"/>
</dbReference>
<gene>
    <name evidence="1" type="ORF">CcCBS67573_g09434</name>
</gene>
<dbReference type="Gene3D" id="1.20.1290.10">
    <property type="entry name" value="AhpD-like"/>
    <property type="match status" value="1"/>
</dbReference>
<dbReference type="EMBL" id="QEAP01000835">
    <property type="protein sequence ID" value="TPX55704.1"/>
    <property type="molecule type" value="Genomic_DNA"/>
</dbReference>
<keyword evidence="2" id="KW-1185">Reference proteome</keyword>
<organism evidence="1 2">
    <name type="scientific">Chytriomyces confervae</name>
    <dbReference type="NCBI Taxonomy" id="246404"/>
    <lineage>
        <taxon>Eukaryota</taxon>
        <taxon>Fungi</taxon>
        <taxon>Fungi incertae sedis</taxon>
        <taxon>Chytridiomycota</taxon>
        <taxon>Chytridiomycota incertae sedis</taxon>
        <taxon>Chytridiomycetes</taxon>
        <taxon>Chytridiales</taxon>
        <taxon>Chytriomycetaceae</taxon>
        <taxon>Chytriomyces</taxon>
    </lineage>
</organism>
<accession>A0A507DVD3</accession>
<reference evidence="1 2" key="1">
    <citation type="journal article" date="2019" name="Sci. Rep.">
        <title>Comparative genomics of chytrid fungi reveal insights into the obligate biotrophic and pathogenic lifestyle of Synchytrium endobioticum.</title>
        <authorList>
            <person name="van de Vossenberg B.T.L.H."/>
            <person name="Warris S."/>
            <person name="Nguyen H.D.T."/>
            <person name="van Gent-Pelzer M.P.E."/>
            <person name="Joly D.L."/>
            <person name="van de Geest H.C."/>
            <person name="Bonants P.J.M."/>
            <person name="Smith D.S."/>
            <person name="Levesque C.A."/>
            <person name="van der Lee T.A.J."/>
        </authorList>
    </citation>
    <scope>NUCLEOTIDE SEQUENCE [LARGE SCALE GENOMIC DNA]</scope>
    <source>
        <strain evidence="1 2">CBS 675.73</strain>
    </source>
</reference>
<dbReference type="AlphaFoldDB" id="A0A507DVD3"/>
<protein>
    <submittedName>
        <fullName evidence="1">Uncharacterized protein</fullName>
    </submittedName>
</protein>
<evidence type="ECO:0000313" key="2">
    <source>
        <dbReference type="Proteomes" id="UP000320333"/>
    </source>
</evidence>